<evidence type="ECO:0000313" key="1">
    <source>
        <dbReference type="EMBL" id="MCI38783.1"/>
    </source>
</evidence>
<keyword evidence="2" id="KW-1185">Reference proteome</keyword>
<accession>A0A392RQ97</accession>
<comment type="caution">
    <text evidence="1">The sequence shown here is derived from an EMBL/GenBank/DDBJ whole genome shotgun (WGS) entry which is preliminary data.</text>
</comment>
<protein>
    <submittedName>
        <fullName evidence="1">Uncharacterized protein</fullName>
    </submittedName>
</protein>
<reference evidence="1 2" key="1">
    <citation type="journal article" date="2018" name="Front. Plant Sci.">
        <title>Red Clover (Trifolium pratense) and Zigzag Clover (T. medium) - A Picture of Genomic Similarities and Differences.</title>
        <authorList>
            <person name="Dluhosova J."/>
            <person name="Istvanek J."/>
            <person name="Nedelnik J."/>
            <person name="Repkova J."/>
        </authorList>
    </citation>
    <scope>NUCLEOTIDE SEQUENCE [LARGE SCALE GENOMIC DNA]</scope>
    <source>
        <strain evidence="2">cv. 10/8</strain>
        <tissue evidence="1">Leaf</tissue>
    </source>
</reference>
<sequence length="66" mass="7305">RTSHLTYSRQPGTVHHDLLHPLSSGVLAFRGNRTMYPGDKVHVQSIPTTNWAVTFNAMNVKAMATS</sequence>
<dbReference type="EMBL" id="LXQA010259724">
    <property type="protein sequence ID" value="MCI38783.1"/>
    <property type="molecule type" value="Genomic_DNA"/>
</dbReference>
<name>A0A392RQ97_9FABA</name>
<feature type="non-terminal residue" evidence="1">
    <location>
        <position position="1"/>
    </location>
</feature>
<dbReference type="Proteomes" id="UP000265520">
    <property type="component" value="Unassembled WGS sequence"/>
</dbReference>
<dbReference type="AlphaFoldDB" id="A0A392RQ97"/>
<evidence type="ECO:0000313" key="2">
    <source>
        <dbReference type="Proteomes" id="UP000265520"/>
    </source>
</evidence>
<organism evidence="1 2">
    <name type="scientific">Trifolium medium</name>
    <dbReference type="NCBI Taxonomy" id="97028"/>
    <lineage>
        <taxon>Eukaryota</taxon>
        <taxon>Viridiplantae</taxon>
        <taxon>Streptophyta</taxon>
        <taxon>Embryophyta</taxon>
        <taxon>Tracheophyta</taxon>
        <taxon>Spermatophyta</taxon>
        <taxon>Magnoliopsida</taxon>
        <taxon>eudicotyledons</taxon>
        <taxon>Gunneridae</taxon>
        <taxon>Pentapetalae</taxon>
        <taxon>rosids</taxon>
        <taxon>fabids</taxon>
        <taxon>Fabales</taxon>
        <taxon>Fabaceae</taxon>
        <taxon>Papilionoideae</taxon>
        <taxon>50 kb inversion clade</taxon>
        <taxon>NPAAA clade</taxon>
        <taxon>Hologalegina</taxon>
        <taxon>IRL clade</taxon>
        <taxon>Trifolieae</taxon>
        <taxon>Trifolium</taxon>
    </lineage>
</organism>
<proteinExistence type="predicted"/>